<evidence type="ECO:0000256" key="4">
    <source>
        <dbReference type="ARBA" id="ARBA00023002"/>
    </source>
</evidence>
<evidence type="ECO:0000313" key="12">
    <source>
        <dbReference type="EMBL" id="EYE98803.1"/>
    </source>
</evidence>
<dbReference type="Proteomes" id="UP000019804">
    <property type="component" value="Unassembled WGS sequence"/>
</dbReference>
<feature type="binding site" evidence="9">
    <location>
        <position position="366"/>
    </location>
    <ligand>
        <name>NAD(+)</name>
        <dbReference type="ChEBI" id="CHEBI:57540"/>
    </ligand>
</feature>
<dbReference type="GO" id="GO:0003979">
    <property type="term" value="F:UDP-glucose 6-dehydrogenase activity"/>
    <property type="evidence" value="ECO:0007669"/>
    <property type="project" value="UniProtKB-EC"/>
</dbReference>
<dbReference type="InterPro" id="IPR008927">
    <property type="entry name" value="6-PGluconate_DH-like_C_sf"/>
</dbReference>
<feature type="binding site" evidence="9">
    <location>
        <position position="179"/>
    </location>
    <ligand>
        <name>NAD(+)</name>
        <dbReference type="ChEBI" id="CHEBI:57540"/>
    </ligand>
</feature>
<dbReference type="STRING" id="1388766.A0A017SP86"/>
<evidence type="ECO:0000256" key="10">
    <source>
        <dbReference type="SAM" id="MobiDB-lite"/>
    </source>
</evidence>
<dbReference type="PANTHER" id="PTHR11374">
    <property type="entry name" value="UDP-GLUCOSE DEHYDROGENASE/UDP-MANNAC DEHYDROGENASE"/>
    <property type="match status" value="1"/>
</dbReference>
<evidence type="ECO:0000256" key="8">
    <source>
        <dbReference type="PIRSR" id="PIRSR500134-2"/>
    </source>
</evidence>
<feature type="binding site" evidence="9">
    <location>
        <position position="219"/>
    </location>
    <ligand>
        <name>NAD(+)</name>
        <dbReference type="ChEBI" id="CHEBI:57540"/>
    </ligand>
</feature>
<evidence type="ECO:0000256" key="2">
    <source>
        <dbReference type="ARBA" id="ARBA00006601"/>
    </source>
</evidence>
<dbReference type="PIRSF" id="PIRSF000124">
    <property type="entry name" value="UDPglc_GDPman_dh"/>
    <property type="match status" value="1"/>
</dbReference>
<dbReference type="NCBIfam" id="TIGR03026">
    <property type="entry name" value="NDP-sugDHase"/>
    <property type="match status" value="1"/>
</dbReference>
<dbReference type="Pfam" id="PF03720">
    <property type="entry name" value="UDPG_MGDP_dh_C"/>
    <property type="match status" value="1"/>
</dbReference>
<keyword evidence="13" id="KW-1185">Reference proteome</keyword>
<evidence type="ECO:0000256" key="5">
    <source>
        <dbReference type="ARBA" id="ARBA00023027"/>
    </source>
</evidence>
<dbReference type="UniPathway" id="UPA00038">
    <property type="reaction ID" value="UER00491"/>
</dbReference>
<comment type="similarity">
    <text evidence="2">Belongs to the UDP-glucose/GDP-mannose dehydrogenase family.</text>
</comment>
<dbReference type="Gene3D" id="1.20.5.100">
    <property type="entry name" value="Cytochrome c1, transmembrane anchor, C-terminal"/>
    <property type="match status" value="1"/>
</dbReference>
<feature type="region of interest" description="Disordered" evidence="10">
    <location>
        <begin position="22"/>
        <end position="43"/>
    </location>
</feature>
<feature type="binding site" evidence="8">
    <location>
        <position position="426"/>
    </location>
    <ligand>
        <name>substrate</name>
    </ligand>
</feature>
<gene>
    <name evidence="12" type="ORF">EURHEDRAFT_446365</name>
</gene>
<protein>
    <recommendedName>
        <fullName evidence="3">UDP-glucose 6-dehydrogenase</fullName>
        <ecNumber evidence="3">1.1.1.22</ecNumber>
    </recommendedName>
</protein>
<dbReference type="GeneID" id="63698716"/>
<dbReference type="PIRSF" id="PIRSF500134">
    <property type="entry name" value="UDPglc_DH_bac"/>
    <property type="match status" value="1"/>
</dbReference>
<feature type="binding site" evidence="8">
    <location>
        <begin position="352"/>
        <end position="356"/>
    </location>
    <ligand>
        <name>substrate</name>
    </ligand>
</feature>
<dbReference type="GO" id="GO:0005634">
    <property type="term" value="C:nucleus"/>
    <property type="evidence" value="ECO:0007669"/>
    <property type="project" value="TreeGrafter"/>
</dbReference>
<dbReference type="SMART" id="SM00984">
    <property type="entry name" value="UDPG_MGDP_dh_C"/>
    <property type="match status" value="1"/>
</dbReference>
<dbReference type="InterPro" id="IPR001732">
    <property type="entry name" value="UDP-Glc/GDP-Man_DH_N"/>
</dbReference>
<feature type="compositionally biased region" description="Polar residues" evidence="10">
    <location>
        <begin position="22"/>
        <end position="35"/>
    </location>
</feature>
<evidence type="ECO:0000256" key="7">
    <source>
        <dbReference type="PIRSR" id="PIRSR500134-1"/>
    </source>
</evidence>
<dbReference type="InterPro" id="IPR014027">
    <property type="entry name" value="UDP-Glc/GDP-Man_DH_C"/>
</dbReference>
<dbReference type="Pfam" id="PF00984">
    <property type="entry name" value="UDPG_MGDP_dh"/>
    <property type="match status" value="1"/>
</dbReference>
<dbReference type="GO" id="GO:0051287">
    <property type="term" value="F:NAD binding"/>
    <property type="evidence" value="ECO:0007669"/>
    <property type="project" value="InterPro"/>
</dbReference>
<evidence type="ECO:0000313" key="13">
    <source>
        <dbReference type="Proteomes" id="UP000019804"/>
    </source>
</evidence>
<dbReference type="InterPro" id="IPR014026">
    <property type="entry name" value="UDP-Glc/GDP-Man_DH_dimer"/>
</dbReference>
<dbReference type="GO" id="GO:0006065">
    <property type="term" value="P:UDP-glucuronate biosynthetic process"/>
    <property type="evidence" value="ECO:0007669"/>
    <property type="project" value="UniProtKB-UniPathway"/>
</dbReference>
<feature type="binding site" evidence="9">
    <location>
        <position position="433"/>
    </location>
    <ligand>
        <name>NAD(+)</name>
        <dbReference type="ChEBI" id="CHEBI:57540"/>
    </ligand>
</feature>
<dbReference type="EMBL" id="KK088412">
    <property type="protein sequence ID" value="EYE98803.1"/>
    <property type="molecule type" value="Genomic_DNA"/>
</dbReference>
<dbReference type="AlphaFoldDB" id="A0A017SP86"/>
<evidence type="ECO:0000256" key="6">
    <source>
        <dbReference type="ARBA" id="ARBA00047473"/>
    </source>
</evidence>
<dbReference type="InterPro" id="IPR036291">
    <property type="entry name" value="NAD(P)-bd_dom_sf"/>
</dbReference>
<dbReference type="SUPFAM" id="SSF48179">
    <property type="entry name" value="6-phosphogluconate dehydrogenase C-terminal domain-like"/>
    <property type="match status" value="1"/>
</dbReference>
<feature type="binding site" evidence="8">
    <location>
        <position position="307"/>
    </location>
    <ligand>
        <name>substrate</name>
    </ligand>
</feature>
<evidence type="ECO:0000256" key="9">
    <source>
        <dbReference type="PIRSR" id="PIRSR500134-3"/>
    </source>
</evidence>
<evidence type="ECO:0000256" key="1">
    <source>
        <dbReference type="ARBA" id="ARBA00004701"/>
    </source>
</evidence>
<feature type="binding site" evidence="8">
    <location>
        <position position="360"/>
    </location>
    <ligand>
        <name>substrate</name>
    </ligand>
</feature>
<dbReference type="Gene3D" id="3.40.50.720">
    <property type="entry name" value="NAD(P)-binding Rossmann-like Domain"/>
    <property type="match status" value="2"/>
</dbReference>
<dbReference type="InterPro" id="IPR028356">
    <property type="entry name" value="UDPglc_DH_euk"/>
</dbReference>
<dbReference type="FunFam" id="3.40.50.720:FF:000032">
    <property type="entry name" value="UDP-glucose 6-dehydrogenase"/>
    <property type="match status" value="1"/>
</dbReference>
<feature type="active site" description="Nucleophile" evidence="7">
    <location>
        <position position="363"/>
    </location>
</feature>
<comment type="catalytic activity">
    <reaction evidence="6">
        <text>UDP-alpha-D-glucose + 2 NAD(+) + H2O = UDP-alpha-D-glucuronate + 2 NADH + 3 H(+)</text>
        <dbReference type="Rhea" id="RHEA:23596"/>
        <dbReference type="ChEBI" id="CHEBI:15377"/>
        <dbReference type="ChEBI" id="CHEBI:15378"/>
        <dbReference type="ChEBI" id="CHEBI:57540"/>
        <dbReference type="ChEBI" id="CHEBI:57945"/>
        <dbReference type="ChEBI" id="CHEBI:58052"/>
        <dbReference type="ChEBI" id="CHEBI:58885"/>
        <dbReference type="EC" id="1.1.1.22"/>
    </reaction>
</comment>
<dbReference type="InterPro" id="IPR036220">
    <property type="entry name" value="UDP-Glc/GDP-Man_DH_C_sf"/>
</dbReference>
<dbReference type="HOGENOM" id="CLU_023810_7_0_1"/>
<feature type="binding site" evidence="9">
    <location>
        <position position="110"/>
    </location>
    <ligand>
        <name>NAD(+)</name>
        <dbReference type="ChEBI" id="CHEBI:57540"/>
    </ligand>
</feature>
<dbReference type="InterPro" id="IPR028357">
    <property type="entry name" value="UDPglc_DH_bac"/>
</dbReference>
<keyword evidence="4" id="KW-0560">Oxidoreductase</keyword>
<dbReference type="GO" id="GO:0000271">
    <property type="term" value="P:polysaccharide biosynthetic process"/>
    <property type="evidence" value="ECO:0007669"/>
    <property type="project" value="InterPro"/>
</dbReference>
<proteinExistence type="inferred from homology"/>
<reference evidence="13" key="1">
    <citation type="journal article" date="2014" name="Nat. Commun.">
        <title>Genomic adaptations of the halophilic Dead Sea filamentous fungus Eurotium rubrum.</title>
        <authorList>
            <person name="Kis-Papo T."/>
            <person name="Weig A.R."/>
            <person name="Riley R."/>
            <person name="Persoh D."/>
            <person name="Salamov A."/>
            <person name="Sun H."/>
            <person name="Lipzen A."/>
            <person name="Wasser S.P."/>
            <person name="Rambold G."/>
            <person name="Grigoriev I.V."/>
            <person name="Nevo E."/>
        </authorList>
    </citation>
    <scope>NUCLEOTIDE SEQUENCE [LARGE SCALE GENOMIC DNA]</scope>
    <source>
        <strain evidence="13">CBS 135680</strain>
    </source>
</reference>
<dbReference type="SUPFAM" id="SSF51735">
    <property type="entry name" value="NAD(P)-binding Rossmann-fold domains"/>
    <property type="match status" value="1"/>
</dbReference>
<dbReference type="OrthoDB" id="5059218at2759"/>
<name>A0A017SP86_ASPRC</name>
<organism evidence="12 13">
    <name type="scientific">Aspergillus ruber (strain CBS 135680)</name>
    <dbReference type="NCBI Taxonomy" id="1388766"/>
    <lineage>
        <taxon>Eukaryota</taxon>
        <taxon>Fungi</taxon>
        <taxon>Dikarya</taxon>
        <taxon>Ascomycota</taxon>
        <taxon>Pezizomycotina</taxon>
        <taxon>Eurotiomycetes</taxon>
        <taxon>Eurotiomycetidae</taxon>
        <taxon>Eurotiales</taxon>
        <taxon>Aspergillaceae</taxon>
        <taxon>Aspergillus</taxon>
        <taxon>Aspergillus subgen. Aspergillus</taxon>
    </lineage>
</organism>
<dbReference type="Pfam" id="PF03721">
    <property type="entry name" value="UDPG_MGDP_dh_N"/>
    <property type="match status" value="2"/>
</dbReference>
<dbReference type="RefSeq" id="XP_040642491.1">
    <property type="nucleotide sequence ID" value="XM_040783592.1"/>
</dbReference>
<dbReference type="FunFam" id="1.20.5.100:FF:000001">
    <property type="entry name" value="UDP-glucose 6-dehydrogenase"/>
    <property type="match status" value="1"/>
</dbReference>
<evidence type="ECO:0000256" key="3">
    <source>
        <dbReference type="ARBA" id="ARBA00012954"/>
    </source>
</evidence>
<accession>A0A017SP86</accession>
<keyword evidence="5 9" id="KW-0520">NAD</keyword>
<dbReference type="SUPFAM" id="SSF52413">
    <property type="entry name" value="UDP-glucose/GDP-mannose dehydrogenase C-terminal domain"/>
    <property type="match status" value="1"/>
</dbReference>
<evidence type="ECO:0000259" key="11">
    <source>
        <dbReference type="SMART" id="SM00984"/>
    </source>
</evidence>
<dbReference type="GO" id="GO:0006024">
    <property type="term" value="P:glycosaminoglycan biosynthetic process"/>
    <property type="evidence" value="ECO:0007669"/>
    <property type="project" value="TreeGrafter"/>
</dbReference>
<dbReference type="PANTHER" id="PTHR11374:SF3">
    <property type="entry name" value="UDP-GLUCOSE 6-DEHYDROGENASE"/>
    <property type="match status" value="1"/>
</dbReference>
<feature type="binding site" evidence="8">
    <location>
        <begin position="249"/>
        <end position="252"/>
    </location>
    <ligand>
        <name>substrate</name>
    </ligand>
</feature>
<feature type="binding site" evidence="9">
    <location>
        <position position="105"/>
    </location>
    <ligand>
        <name>NAD(+)</name>
        <dbReference type="ChEBI" id="CHEBI:57540"/>
    </ligand>
</feature>
<comment type="pathway">
    <text evidence="1">Nucleotide-sugar biosynthesis; UDP-alpha-D-glucuronate biosynthesis; UDP-alpha-D-glucuronate from UDP-alpha-D-glucose: step 1/1.</text>
</comment>
<feature type="binding site" evidence="9">
    <location>
        <position position="252"/>
    </location>
    <ligand>
        <name>NAD(+)</name>
        <dbReference type="ChEBI" id="CHEBI:57540"/>
    </ligand>
</feature>
<feature type="domain" description="UDP-glucose/GDP-mannose dehydrogenase C-terminal" evidence="11">
    <location>
        <begin position="419"/>
        <end position="509"/>
    </location>
</feature>
<sequence>MTGQEDAMDFVASPLGTSGESFWSGSGSTGLTTPALSPLSGPSKGDDLALSPLLSSPGSAYISFQGPAAWDAVRNICVVGAGYVGGPTAAVLALNNPAITVNVLDQDPRRIQKWTSPHLPVHEPGLVNVVRTTRDSTAIETNDPITNTTGTLKRRPNLFFTCDSTRVSQADMIFLAVNTPTKTFGEGAGRATNMTAIDKAVREIAAHAKPGTIIVEKSTVPCGTAQRVRQLLASLRPGIPFEVLSNPEFLAEGSAIDNLTTPDRVLIGSSGMPSGHHAARVLASVYSAWVPSTRILKINSWSSELAKLVANAMLAQRISSINSISAICERTGAEVDQVSQAIGLDPRIGPQFLKAGLGFGGSCFRKDIASLTYLAETLGLEDVADYWRQVNVMNEAQRNRFAGKVVQRFRGNLVGQKLALLGFAFKKGTGDPRESLAVDVIRLLLEERPLEIAVFDPFCRGEDILWEVGVVCGDASAVRVYGDPYLACSRANALLVITDCDQFRSSPRRSSTKSYTSEMDNSLGSDPTVQDVWVSNGATYHLTPQDACPTDCADCRSQSSRPTVLEPLEWARIAYNMKDPKWVFDGRGVLDMKEMEMLGVRVDAIGRRSDFL</sequence>
<dbReference type="InterPro" id="IPR017476">
    <property type="entry name" value="UDP-Glc/GDP-Man"/>
</dbReference>
<dbReference type="EC" id="1.1.1.22" evidence="3"/>